<proteinExistence type="predicted"/>
<evidence type="ECO:0000313" key="2">
    <source>
        <dbReference type="EMBL" id="KFN09239.1"/>
    </source>
</evidence>
<feature type="domain" description="Carboxymuconolactone decarboxylase-like" evidence="1">
    <location>
        <begin position="12"/>
        <end position="93"/>
    </location>
</feature>
<dbReference type="EMBL" id="WNZZ01000011">
    <property type="protein sequence ID" value="MUG23868.1"/>
    <property type="molecule type" value="Genomic_DNA"/>
</dbReference>
<reference evidence="2 4" key="1">
    <citation type="submission" date="2014-04" db="EMBL/GenBank/DDBJ databases">
        <authorList>
            <person name="Bishop-Lilly K.A."/>
            <person name="Broomall S.M."/>
            <person name="Chain P.S."/>
            <person name="Chertkov O."/>
            <person name="Coyne S.R."/>
            <person name="Daligault H.E."/>
            <person name="Davenport K.W."/>
            <person name="Erkkila T."/>
            <person name="Frey K.G."/>
            <person name="Gibbons H.S."/>
            <person name="Gu W."/>
            <person name="Jaissle J."/>
            <person name="Johnson S.L."/>
            <person name="Koroleva G.I."/>
            <person name="Ladner J.T."/>
            <person name="Lo C.-C."/>
            <person name="Minogue T.D."/>
            <person name="Munk C."/>
            <person name="Palacios G.F."/>
            <person name="Redden C.L."/>
            <person name="Rosenzweig C.N."/>
            <person name="Scholz M.B."/>
            <person name="Teshima H."/>
            <person name="Xu Y."/>
        </authorList>
    </citation>
    <scope>NUCLEOTIDE SEQUENCE [LARGE SCALE GENOMIC DNA]</scope>
    <source>
        <strain evidence="2 4">8244</strain>
    </source>
</reference>
<dbReference type="NCBIfam" id="TIGR00778">
    <property type="entry name" value="ahpD_dom"/>
    <property type="match status" value="1"/>
</dbReference>
<dbReference type="EMBL" id="JMQA01000023">
    <property type="protein sequence ID" value="KFN09239.1"/>
    <property type="molecule type" value="Genomic_DNA"/>
</dbReference>
<organism evidence="2 4">
    <name type="scientific">Paenibacillus macerans</name>
    <name type="common">Bacillus macerans</name>
    <dbReference type="NCBI Taxonomy" id="44252"/>
    <lineage>
        <taxon>Bacteria</taxon>
        <taxon>Bacillati</taxon>
        <taxon>Bacillota</taxon>
        <taxon>Bacilli</taxon>
        <taxon>Bacillales</taxon>
        <taxon>Paenibacillaceae</taxon>
        <taxon>Paenibacillus</taxon>
    </lineage>
</organism>
<dbReference type="PANTHER" id="PTHR34846">
    <property type="entry name" value="4-CARBOXYMUCONOLACTONE DECARBOXYLASE FAMILY PROTEIN (AFU_ORTHOLOGUE AFUA_6G11590)"/>
    <property type="match status" value="1"/>
</dbReference>
<evidence type="ECO:0000259" key="1">
    <source>
        <dbReference type="Pfam" id="PF02627"/>
    </source>
</evidence>
<name>A0A090ZD49_PAEMA</name>
<evidence type="ECO:0000313" key="4">
    <source>
        <dbReference type="Proteomes" id="UP000029278"/>
    </source>
</evidence>
<dbReference type="AlphaFoldDB" id="A0A090ZD49"/>
<dbReference type="InterPro" id="IPR029032">
    <property type="entry name" value="AhpD-like"/>
</dbReference>
<reference evidence="3 5" key="2">
    <citation type="submission" date="2019-11" db="EMBL/GenBank/DDBJ databases">
        <title>Draft genome sequences of five Paenibacillus species of dairy origin.</title>
        <authorList>
            <person name="Olajide A.M."/>
            <person name="Chen S."/>
            <person name="Lapointe G."/>
        </authorList>
    </citation>
    <scope>NUCLEOTIDE SEQUENCE [LARGE SCALE GENOMIC DNA]</scope>
    <source>
        <strain evidence="3 5">3CT49</strain>
    </source>
</reference>
<gene>
    <name evidence="2" type="ORF">DJ90_6023</name>
    <name evidence="3" type="ORF">GNQ08_15870</name>
</gene>
<keyword evidence="4" id="KW-1185">Reference proteome</keyword>
<evidence type="ECO:0000313" key="3">
    <source>
        <dbReference type="EMBL" id="MUG23868.1"/>
    </source>
</evidence>
<protein>
    <submittedName>
        <fullName evidence="3">Carboxymuconolactone decarboxylase family protein</fullName>
    </submittedName>
</protein>
<dbReference type="Gene3D" id="1.20.1290.10">
    <property type="entry name" value="AhpD-like"/>
    <property type="match status" value="1"/>
</dbReference>
<dbReference type="STRING" id="44252.DJ90_6023"/>
<dbReference type="Pfam" id="PF02627">
    <property type="entry name" value="CMD"/>
    <property type="match status" value="1"/>
</dbReference>
<dbReference type="SUPFAM" id="SSF69118">
    <property type="entry name" value="AhpD-like"/>
    <property type="match status" value="1"/>
</dbReference>
<dbReference type="Proteomes" id="UP000442469">
    <property type="component" value="Unassembled WGS sequence"/>
</dbReference>
<sequence>MKVRIDHYAANPDIYRAMSQLEKQVTASGLDRVIYELVKIRASQINGCAFCLDMHTKELRKLGESEQRINLISVWRESPCYTDQEKAVLELTEAVTLIAERGVPQDVFDRVRSFYSEKETMDLIFAINVINCWNRIAISTGMFPGCRD</sequence>
<dbReference type="Proteomes" id="UP000029278">
    <property type="component" value="Unassembled WGS sequence"/>
</dbReference>
<dbReference type="InterPro" id="IPR004675">
    <property type="entry name" value="AhpD_core"/>
</dbReference>
<dbReference type="InterPro" id="IPR003779">
    <property type="entry name" value="CMD-like"/>
</dbReference>
<dbReference type="HOGENOM" id="CLU_082760_6_0_9"/>
<comment type="caution">
    <text evidence="2">The sequence shown here is derived from an EMBL/GenBank/DDBJ whole genome shotgun (WGS) entry which is preliminary data.</text>
</comment>
<dbReference type="RefSeq" id="WP_036622111.1">
    <property type="nucleotide sequence ID" value="NZ_BGML01000006.1"/>
</dbReference>
<dbReference type="GeneID" id="77006628"/>
<dbReference type="PATRIC" id="fig|44252.3.peg.2435"/>
<dbReference type="OrthoDB" id="9801997at2"/>
<dbReference type="PANTHER" id="PTHR34846:SF10">
    <property type="entry name" value="CYTOPLASMIC PROTEIN"/>
    <property type="match status" value="1"/>
</dbReference>
<accession>A0A090ZD49</accession>
<dbReference type="GO" id="GO:0051920">
    <property type="term" value="F:peroxiredoxin activity"/>
    <property type="evidence" value="ECO:0007669"/>
    <property type="project" value="InterPro"/>
</dbReference>
<evidence type="ECO:0000313" key="5">
    <source>
        <dbReference type="Proteomes" id="UP000442469"/>
    </source>
</evidence>